<proteinExistence type="predicted"/>
<dbReference type="InterPro" id="IPR036047">
    <property type="entry name" value="F-box-like_dom_sf"/>
</dbReference>
<comment type="caution">
    <text evidence="2">The sequence shown here is derived from an EMBL/GenBank/DDBJ whole genome shotgun (WGS) entry which is preliminary data.</text>
</comment>
<dbReference type="EMBL" id="QJKJ01011841">
    <property type="protein sequence ID" value="RDX70087.1"/>
    <property type="molecule type" value="Genomic_DNA"/>
</dbReference>
<accession>A0A371EVK8</accession>
<dbReference type="CDD" id="cd22157">
    <property type="entry name" value="F-box_AtFBW1-like"/>
    <property type="match status" value="1"/>
</dbReference>
<dbReference type="PANTHER" id="PTHR31672">
    <property type="entry name" value="BNACNNG10540D PROTEIN"/>
    <property type="match status" value="1"/>
</dbReference>
<dbReference type="SMART" id="SM00256">
    <property type="entry name" value="FBOX"/>
    <property type="match status" value="1"/>
</dbReference>
<dbReference type="Proteomes" id="UP000257109">
    <property type="component" value="Unassembled WGS sequence"/>
</dbReference>
<name>A0A371EVK8_MUCPR</name>
<dbReference type="InterPro" id="IPR001810">
    <property type="entry name" value="F-box_dom"/>
</dbReference>
<dbReference type="AlphaFoldDB" id="A0A371EVK8"/>
<dbReference type="Pfam" id="PF00646">
    <property type="entry name" value="F-box"/>
    <property type="match status" value="1"/>
</dbReference>
<dbReference type="SUPFAM" id="SSF81383">
    <property type="entry name" value="F-box domain"/>
    <property type="match status" value="1"/>
</dbReference>
<dbReference type="InterPro" id="IPR017451">
    <property type="entry name" value="F-box-assoc_interact_dom"/>
</dbReference>
<dbReference type="OrthoDB" id="1435455at2759"/>
<keyword evidence="3" id="KW-1185">Reference proteome</keyword>
<sequence length="426" mass="48597">MMCQSLPEELVREILLRLPVRSVLRFKCVCKSWFSLISDPQFGISHYDLAAAPSHRLLFRSNDFYAQSIDLDTPLKIYYRDIAYFPLPLPSPPCVDQFYFRFQNQPEILGSCRGLVILYYKNSNDLILWNPSIGVHKRLKNFEDGITSRFLYGFGYDGLTDDYLLILIALLRLSIDYVNVSYDDLCEILGEDKFKAGSLFNGTLNWLVLSKDYVGPLIIAFDLIQRSFSEIPLLDHLTMGKYLYCLRAIGGCLGVCCSVQDCDTAEIRVMKEYKVQSSWIKTVVLPTSGFSLICITKDGGIFGSNSSRSGGLEKLNDKGELLEDHCYGGDEGLYCANLQSAMYRESLLSSPVSFRKQRKMIMGRQVKMTMGRQVMMTNRLAFPIMTQTPHPPIDFFSDQIIFMLNPTTYLILWNPSTNDYQTLKIT</sequence>
<dbReference type="InterPro" id="IPR050796">
    <property type="entry name" value="SCF_F-box_component"/>
</dbReference>
<dbReference type="NCBIfam" id="TIGR01640">
    <property type="entry name" value="F_box_assoc_1"/>
    <property type="match status" value="1"/>
</dbReference>
<organism evidence="2 3">
    <name type="scientific">Mucuna pruriens</name>
    <name type="common">Velvet bean</name>
    <name type="synonym">Dolichos pruriens</name>
    <dbReference type="NCBI Taxonomy" id="157652"/>
    <lineage>
        <taxon>Eukaryota</taxon>
        <taxon>Viridiplantae</taxon>
        <taxon>Streptophyta</taxon>
        <taxon>Embryophyta</taxon>
        <taxon>Tracheophyta</taxon>
        <taxon>Spermatophyta</taxon>
        <taxon>Magnoliopsida</taxon>
        <taxon>eudicotyledons</taxon>
        <taxon>Gunneridae</taxon>
        <taxon>Pentapetalae</taxon>
        <taxon>rosids</taxon>
        <taxon>fabids</taxon>
        <taxon>Fabales</taxon>
        <taxon>Fabaceae</taxon>
        <taxon>Papilionoideae</taxon>
        <taxon>50 kb inversion clade</taxon>
        <taxon>NPAAA clade</taxon>
        <taxon>indigoferoid/millettioid clade</taxon>
        <taxon>Phaseoleae</taxon>
        <taxon>Mucuna</taxon>
    </lineage>
</organism>
<protein>
    <submittedName>
        <fullName evidence="2">F-box/kelch-repeat protein</fullName>
    </submittedName>
</protein>
<evidence type="ECO:0000313" key="3">
    <source>
        <dbReference type="Proteomes" id="UP000257109"/>
    </source>
</evidence>
<evidence type="ECO:0000313" key="2">
    <source>
        <dbReference type="EMBL" id="RDX70087.1"/>
    </source>
</evidence>
<dbReference type="STRING" id="157652.A0A371EVK8"/>
<dbReference type="Gene3D" id="1.20.1280.50">
    <property type="match status" value="1"/>
</dbReference>
<dbReference type="PROSITE" id="PS50181">
    <property type="entry name" value="FBOX"/>
    <property type="match status" value="1"/>
</dbReference>
<reference evidence="2" key="1">
    <citation type="submission" date="2018-05" db="EMBL/GenBank/DDBJ databases">
        <title>Draft genome of Mucuna pruriens seed.</title>
        <authorList>
            <person name="Nnadi N.E."/>
            <person name="Vos R."/>
            <person name="Hasami M.H."/>
            <person name="Devisetty U.K."/>
            <person name="Aguiy J.C."/>
        </authorList>
    </citation>
    <scope>NUCLEOTIDE SEQUENCE [LARGE SCALE GENOMIC DNA]</scope>
    <source>
        <strain evidence="2">JCA_2017</strain>
    </source>
</reference>
<dbReference type="PANTHER" id="PTHR31672:SF13">
    <property type="entry name" value="F-BOX PROTEIN CPR30-LIKE"/>
    <property type="match status" value="1"/>
</dbReference>
<gene>
    <name evidence="2" type="ORF">CR513_50712</name>
</gene>
<feature type="domain" description="F-box" evidence="1">
    <location>
        <begin position="1"/>
        <end position="50"/>
    </location>
</feature>
<evidence type="ECO:0000259" key="1">
    <source>
        <dbReference type="PROSITE" id="PS50181"/>
    </source>
</evidence>
<feature type="non-terminal residue" evidence="2">
    <location>
        <position position="1"/>
    </location>
</feature>